<evidence type="ECO:0000313" key="2">
    <source>
        <dbReference type="EMBL" id="EPS34040.1"/>
    </source>
</evidence>
<dbReference type="Proteomes" id="UP000019376">
    <property type="component" value="Unassembled WGS sequence"/>
</dbReference>
<accession>S7ZTK4</accession>
<feature type="region of interest" description="Disordered" evidence="1">
    <location>
        <begin position="184"/>
        <end position="227"/>
    </location>
</feature>
<dbReference type="HOGENOM" id="CLU_918606_0_0_1"/>
<dbReference type="OrthoDB" id="4360435at2759"/>
<name>S7ZTK4_PENO1</name>
<keyword evidence="3" id="KW-1185">Reference proteome</keyword>
<feature type="compositionally biased region" description="Polar residues" evidence="1">
    <location>
        <begin position="13"/>
        <end position="26"/>
    </location>
</feature>
<gene>
    <name evidence="2" type="ORF">PDE_09002</name>
</gene>
<protein>
    <submittedName>
        <fullName evidence="2">Uncharacterized protein</fullName>
    </submittedName>
</protein>
<sequence>MPDMRLGRDDQSIRSTGSHHSLSTAGRSIPRRRTVTQLTRWVSKRMSRSSMPALGQSIAIELTETNIKALDATVETNTESSSTPSFSHLQYRHHHHHFQHYSPTHEDPPLHSHRAASPLQTEEPSYQPIEGVVQRRQSKRAVRDREREKRVRRSYAEFCEDFTLSGPAGPRKEYDLTMDMNMDQDLNQDQDDNHNHNHNDDFKIQPPKQLSSPPPRPPSTPQPFQRAGLYNPHQQILTHPSSPTIFEQQQYHPRESPYSDARQDAINAAMWTKPYDSQSLRSQSSSSAARGPRPPSPIITPTVYKEMQRAVQAKKQARKRRMLAPFRALFGSIQPMRKQWFNLDE</sequence>
<evidence type="ECO:0000313" key="3">
    <source>
        <dbReference type="Proteomes" id="UP000019376"/>
    </source>
</evidence>
<feature type="region of interest" description="Disordered" evidence="1">
    <location>
        <begin position="93"/>
        <end position="151"/>
    </location>
</feature>
<organism evidence="2 3">
    <name type="scientific">Penicillium oxalicum (strain 114-2 / CGMCC 5302)</name>
    <name type="common">Penicillium decumbens</name>
    <dbReference type="NCBI Taxonomy" id="933388"/>
    <lineage>
        <taxon>Eukaryota</taxon>
        <taxon>Fungi</taxon>
        <taxon>Dikarya</taxon>
        <taxon>Ascomycota</taxon>
        <taxon>Pezizomycotina</taxon>
        <taxon>Eurotiomycetes</taxon>
        <taxon>Eurotiomycetidae</taxon>
        <taxon>Eurotiales</taxon>
        <taxon>Aspergillaceae</taxon>
        <taxon>Penicillium</taxon>
    </lineage>
</organism>
<feature type="region of interest" description="Disordered" evidence="1">
    <location>
        <begin position="1"/>
        <end position="35"/>
    </location>
</feature>
<dbReference type="PhylomeDB" id="S7ZTK4"/>
<feature type="compositionally biased region" description="Pro residues" evidence="1">
    <location>
        <begin position="212"/>
        <end position="221"/>
    </location>
</feature>
<dbReference type="EMBL" id="KB644415">
    <property type="protein sequence ID" value="EPS34040.1"/>
    <property type="molecule type" value="Genomic_DNA"/>
</dbReference>
<dbReference type="AlphaFoldDB" id="S7ZTK4"/>
<evidence type="ECO:0000256" key="1">
    <source>
        <dbReference type="SAM" id="MobiDB-lite"/>
    </source>
</evidence>
<feature type="compositionally biased region" description="Basic and acidic residues" evidence="1">
    <location>
        <begin position="191"/>
        <end position="203"/>
    </location>
</feature>
<feature type="compositionally biased region" description="Basic and acidic residues" evidence="1">
    <location>
        <begin position="1"/>
        <end position="12"/>
    </location>
</feature>
<reference evidence="2 3" key="1">
    <citation type="journal article" date="2013" name="PLoS ONE">
        <title>Genomic and secretomic analyses reveal unique features of the lignocellulolytic enzyme system of Penicillium decumbens.</title>
        <authorList>
            <person name="Liu G."/>
            <person name="Zhang L."/>
            <person name="Wei X."/>
            <person name="Zou G."/>
            <person name="Qin Y."/>
            <person name="Ma L."/>
            <person name="Li J."/>
            <person name="Zheng H."/>
            <person name="Wang S."/>
            <person name="Wang C."/>
            <person name="Xun L."/>
            <person name="Zhao G.-P."/>
            <person name="Zhou Z."/>
            <person name="Qu Y."/>
        </authorList>
    </citation>
    <scope>NUCLEOTIDE SEQUENCE [LARGE SCALE GENOMIC DNA]</scope>
    <source>
        <strain evidence="3">114-2 / CGMCC 5302</strain>
    </source>
</reference>
<proteinExistence type="predicted"/>
<feature type="region of interest" description="Disordered" evidence="1">
    <location>
        <begin position="273"/>
        <end position="300"/>
    </location>
</feature>
<feature type="compositionally biased region" description="Low complexity" evidence="1">
    <location>
        <begin position="277"/>
        <end position="291"/>
    </location>
</feature>